<dbReference type="STRING" id="6526.A0A2C9LJ88"/>
<dbReference type="KEGG" id="bgt:106078721"/>
<proteinExistence type="predicted"/>
<dbReference type="PANTHER" id="PTHR18460">
    <property type="entry name" value="TEL2 INTERACTING PROTEIN 1 TTI1 FAMILY MEMBER"/>
    <property type="match status" value="1"/>
</dbReference>
<reference evidence="2" key="1">
    <citation type="submission" date="2020-05" db="UniProtKB">
        <authorList>
            <consortium name="EnsemblMetazoa"/>
        </authorList>
    </citation>
    <scope>IDENTIFICATION</scope>
    <source>
        <strain evidence="2">BB02</strain>
    </source>
</reference>
<dbReference type="InterPro" id="IPR052587">
    <property type="entry name" value="TELO2-interacting_protein_1"/>
</dbReference>
<dbReference type="GO" id="GO:0005737">
    <property type="term" value="C:cytoplasm"/>
    <property type="evidence" value="ECO:0007669"/>
    <property type="project" value="TreeGrafter"/>
</dbReference>
<dbReference type="VEuPathDB" id="VectorBase:BGLAX_048852"/>
<dbReference type="SUPFAM" id="SSF48371">
    <property type="entry name" value="ARM repeat"/>
    <property type="match status" value="1"/>
</dbReference>
<sequence length="296" mass="32869">MATSSSDDMKAAAINVLCPVTIQLLKEPSVQHAKALTKALEEIDVRVIQELQTYIIFPLEAGLRDKNVSECLLLNLCEASYTVFKKSRVLSIKIFYQLYTTILTILSKSRLQVPAKLSEESETALIKTIMLMLQASDENVLSEFYSINYIHILAQQITVLINIAKLDKSRELQKLALNCILQFMQEGTKYGEVNAVKLGDVFAHCLPGIVTGMVLVVTGSSNQGQAVFVPKPNYPKDSVDAQLKSLYVERSQSWVKSTSKHLGPVIDAICGLVSNSHWKVRQTVVDFAQQLLMTCS</sequence>
<gene>
    <name evidence="2" type="primary">106078721</name>
</gene>
<dbReference type="Proteomes" id="UP000076420">
    <property type="component" value="Unassembled WGS sequence"/>
</dbReference>
<feature type="domain" description="TTI1 N-terminal TPR" evidence="1">
    <location>
        <begin position="17"/>
        <end position="229"/>
    </location>
</feature>
<dbReference type="EnsemblMetazoa" id="BGLB031795-RA">
    <property type="protein sequence ID" value="BGLB031795-PA"/>
    <property type="gene ID" value="BGLB031795"/>
</dbReference>
<dbReference type="InterPro" id="IPR057566">
    <property type="entry name" value="TPR_TTI1_N"/>
</dbReference>
<dbReference type="Pfam" id="PF24173">
    <property type="entry name" value="TPR_TTI1_N"/>
    <property type="match status" value="2"/>
</dbReference>
<dbReference type="AlphaFoldDB" id="A0A2C9LJ88"/>
<accession>A0A2C9LJ88</accession>
<dbReference type="OrthoDB" id="49511at2759"/>
<feature type="domain" description="TTI1 N-terminal TPR" evidence="1">
    <location>
        <begin position="238"/>
        <end position="296"/>
    </location>
</feature>
<evidence type="ECO:0000313" key="2">
    <source>
        <dbReference type="EnsemblMetazoa" id="BGLB031795-PA"/>
    </source>
</evidence>
<dbReference type="PANTHER" id="PTHR18460:SF3">
    <property type="entry name" value="TELO2-INTERACTING PROTEIN 1 HOMOLOG"/>
    <property type="match status" value="1"/>
</dbReference>
<organism evidence="2 3">
    <name type="scientific">Biomphalaria glabrata</name>
    <name type="common">Bloodfluke planorb</name>
    <name type="synonym">Freshwater snail</name>
    <dbReference type="NCBI Taxonomy" id="6526"/>
    <lineage>
        <taxon>Eukaryota</taxon>
        <taxon>Metazoa</taxon>
        <taxon>Spiralia</taxon>
        <taxon>Lophotrochozoa</taxon>
        <taxon>Mollusca</taxon>
        <taxon>Gastropoda</taxon>
        <taxon>Heterobranchia</taxon>
        <taxon>Euthyneura</taxon>
        <taxon>Panpulmonata</taxon>
        <taxon>Hygrophila</taxon>
        <taxon>Lymnaeoidea</taxon>
        <taxon>Planorbidae</taxon>
        <taxon>Biomphalaria</taxon>
    </lineage>
</organism>
<protein>
    <recommendedName>
        <fullName evidence="1">TTI1 N-terminal TPR domain-containing protein</fullName>
    </recommendedName>
</protein>
<dbReference type="VEuPathDB" id="VectorBase:BGLB031795"/>
<evidence type="ECO:0000259" key="1">
    <source>
        <dbReference type="Pfam" id="PF24173"/>
    </source>
</evidence>
<evidence type="ECO:0000313" key="3">
    <source>
        <dbReference type="Proteomes" id="UP000076420"/>
    </source>
</evidence>
<dbReference type="InterPro" id="IPR016024">
    <property type="entry name" value="ARM-type_fold"/>
</dbReference>
<name>A0A2C9LJ88_BIOGL</name>